<sequence>MLVQTPSKILRSDHRFWDLAPSAAIADVYKNERTVSSTDHTLYEVLEFVIYRDSQNLVDLKADQKVIFIPIYGKVRIHGFNKVIEAGEVVIFEAAEPQSVTIKNVLDNEDADVLVIKFHKKITENSYRINHLDLEIRNKLNFIDTGFSFPGFIGVFDGREEGRYILREQSHGIFGMVINGAFEFQNRLLENRDAVLITDIEELEFEALSENAIILFFEVPE</sequence>
<evidence type="ECO:0000313" key="2">
    <source>
        <dbReference type="EMBL" id="MDW8549230.1"/>
    </source>
</evidence>
<protein>
    <recommendedName>
        <fullName evidence="1">Quercetin 2,3-dioxygenase C-terminal cupin domain-containing protein</fullName>
    </recommendedName>
</protein>
<dbReference type="InterPro" id="IPR014710">
    <property type="entry name" value="RmlC-like_jellyroll"/>
</dbReference>
<dbReference type="RefSeq" id="WP_063970577.1">
    <property type="nucleotide sequence ID" value="NZ_JAMXLT020000015.1"/>
</dbReference>
<evidence type="ECO:0000259" key="1">
    <source>
        <dbReference type="Pfam" id="PF17954"/>
    </source>
</evidence>
<reference evidence="2 3" key="1">
    <citation type="submission" date="2023-11" db="EMBL/GenBank/DDBJ databases">
        <title>First isolation, identification, and characterization of non-pathogenic Epilithonimonas ginsengisoli isolated from diseased farmed rainbow trout (Oncorhynchus mykiss) in Chile.</title>
        <authorList>
            <person name="Miranda C.D."/>
            <person name="Irgang R."/>
            <person name="Concha C."/>
            <person name="Rojas R."/>
            <person name="Avendano R."/>
        </authorList>
    </citation>
    <scope>NUCLEOTIDE SEQUENCE [LARGE SCALE GENOMIC DNA]</scope>
    <source>
        <strain evidence="2 3">FP99</strain>
    </source>
</reference>
<dbReference type="Proteomes" id="UP001204439">
    <property type="component" value="Unassembled WGS sequence"/>
</dbReference>
<accession>A0ABU4JHS2</accession>
<gene>
    <name evidence="2" type="ORF">NG800_009930</name>
</gene>
<evidence type="ECO:0000313" key="3">
    <source>
        <dbReference type="Proteomes" id="UP001204439"/>
    </source>
</evidence>
<dbReference type="Gene3D" id="2.60.120.10">
    <property type="entry name" value="Jelly Rolls"/>
    <property type="match status" value="1"/>
</dbReference>
<proteinExistence type="predicted"/>
<dbReference type="EMBL" id="JAMXLT020000015">
    <property type="protein sequence ID" value="MDW8549230.1"/>
    <property type="molecule type" value="Genomic_DNA"/>
</dbReference>
<keyword evidence="3" id="KW-1185">Reference proteome</keyword>
<organism evidence="2 3">
    <name type="scientific">Epilithonimonas ginsengisoli</name>
    <dbReference type="NCBI Taxonomy" id="1245592"/>
    <lineage>
        <taxon>Bacteria</taxon>
        <taxon>Pseudomonadati</taxon>
        <taxon>Bacteroidota</taxon>
        <taxon>Flavobacteriia</taxon>
        <taxon>Flavobacteriales</taxon>
        <taxon>Weeksellaceae</taxon>
        <taxon>Chryseobacterium group</taxon>
        <taxon>Epilithonimonas</taxon>
    </lineage>
</organism>
<feature type="domain" description="Quercetin 2,3-dioxygenase C-terminal cupin" evidence="1">
    <location>
        <begin position="154"/>
        <end position="219"/>
    </location>
</feature>
<comment type="caution">
    <text evidence="2">The sequence shown here is derived from an EMBL/GenBank/DDBJ whole genome shotgun (WGS) entry which is preliminary data.</text>
</comment>
<dbReference type="Pfam" id="PF17954">
    <property type="entry name" value="Pirin_C_2"/>
    <property type="match status" value="1"/>
</dbReference>
<dbReference type="InterPro" id="IPR041602">
    <property type="entry name" value="Quercetinase_C"/>
</dbReference>
<name>A0ABU4JHS2_9FLAO</name>